<dbReference type="InterPro" id="IPR012338">
    <property type="entry name" value="Beta-lactam/transpept-like"/>
</dbReference>
<sequence length="483" mass="50979">MSAEYPAASRFLLLVAVLATLSSSQAHADDDAAIARIEAGLRPSVALSNTPVKTETLQDAMARLNVPGVSVAVIKAGKVAWSRGYGVAWVGGPAITPRTLFQAASVSKPVAAMAALRMAEQGQLDLDGDINTALTSWKLPEGKGKPSVRQLLSHTGGTTVSGFPGYAADKSVPTLVQVLDGAWGANSKAIRVDTAPGSAMRYSGGGYTVLQQAMIDRSGKPFDVLLRESVLKPLGMNDSSFSQPLPAALQAQAARAHHQDGKPYPGGAHTYPELAAAGLWTTPEDLAKFVIAIQQGAAGSDNGVISAAMTRTMLTPVMGDYALGLQIGDGGKVFEHNGSNMGFRAVMVGSTDSGDGAVILTNGDEGLKLAAGLLRAIAHEYKWASHQTRFRTAVKLPTETARSLTGHYKLDGLPDFHIAERDGQLMIAPRPGQWEPLYAESDKLLFILSRDLEILPTDANSGFNVLGTSKRSYKRASSWSLFQ</sequence>
<dbReference type="InterPro" id="IPR001466">
    <property type="entry name" value="Beta-lactam-related"/>
</dbReference>
<dbReference type="PANTHER" id="PTHR46825">
    <property type="entry name" value="D-ALANYL-D-ALANINE-CARBOXYPEPTIDASE/ENDOPEPTIDASE AMPH"/>
    <property type="match status" value="1"/>
</dbReference>
<protein>
    <submittedName>
        <fullName evidence="3">CubicO group peptidase (Beta-lactamase class C family)</fullName>
    </submittedName>
</protein>
<dbReference type="Proteomes" id="UP000540787">
    <property type="component" value="Unassembled WGS sequence"/>
</dbReference>
<evidence type="ECO:0000259" key="2">
    <source>
        <dbReference type="Pfam" id="PF00144"/>
    </source>
</evidence>
<dbReference type="RefSeq" id="WP_183549829.1">
    <property type="nucleotide sequence ID" value="NZ_JACHBX010000001.1"/>
</dbReference>
<feature type="signal peptide" evidence="1">
    <location>
        <begin position="1"/>
        <end position="28"/>
    </location>
</feature>
<feature type="chain" id="PRO_5031171944" evidence="1">
    <location>
        <begin position="29"/>
        <end position="483"/>
    </location>
</feature>
<keyword evidence="1" id="KW-0732">Signal</keyword>
<evidence type="ECO:0000313" key="3">
    <source>
        <dbReference type="EMBL" id="MBB6132106.1"/>
    </source>
</evidence>
<reference evidence="3 4" key="1">
    <citation type="submission" date="2020-08" db="EMBL/GenBank/DDBJ databases">
        <title>The Agave Microbiome: Exploring the role of microbial communities in plant adaptations to desert environments.</title>
        <authorList>
            <person name="Partida-Martinez L.P."/>
        </authorList>
    </citation>
    <scope>NUCLEOTIDE SEQUENCE [LARGE SCALE GENOMIC DNA]</scope>
    <source>
        <strain evidence="3 4">AT3.2</strain>
    </source>
</reference>
<evidence type="ECO:0000313" key="4">
    <source>
        <dbReference type="Proteomes" id="UP000540787"/>
    </source>
</evidence>
<dbReference type="AlphaFoldDB" id="A0A7W9WX81"/>
<dbReference type="SUPFAM" id="SSF56601">
    <property type="entry name" value="beta-lactamase/transpeptidase-like"/>
    <property type="match status" value="1"/>
</dbReference>
<accession>A0A7W9WX81</accession>
<proteinExistence type="predicted"/>
<dbReference type="Pfam" id="PF00144">
    <property type="entry name" value="Beta-lactamase"/>
    <property type="match status" value="1"/>
</dbReference>
<dbReference type="PANTHER" id="PTHR46825:SF12">
    <property type="entry name" value="PENICILLIN-BINDING PROTEIN 4"/>
    <property type="match status" value="1"/>
</dbReference>
<dbReference type="InterPro" id="IPR050491">
    <property type="entry name" value="AmpC-like"/>
</dbReference>
<name>A0A7W9WX81_9BURK</name>
<evidence type="ECO:0000256" key="1">
    <source>
        <dbReference type="SAM" id="SignalP"/>
    </source>
</evidence>
<dbReference type="Gene3D" id="3.40.710.10">
    <property type="entry name" value="DD-peptidase/beta-lactamase superfamily"/>
    <property type="match status" value="1"/>
</dbReference>
<organism evidence="3 4">
    <name type="scientific">Massilia aurea</name>
    <dbReference type="NCBI Taxonomy" id="373040"/>
    <lineage>
        <taxon>Bacteria</taxon>
        <taxon>Pseudomonadati</taxon>
        <taxon>Pseudomonadota</taxon>
        <taxon>Betaproteobacteria</taxon>
        <taxon>Burkholderiales</taxon>
        <taxon>Oxalobacteraceae</taxon>
        <taxon>Telluria group</taxon>
        <taxon>Massilia</taxon>
    </lineage>
</organism>
<comment type="caution">
    <text evidence="3">The sequence shown here is derived from an EMBL/GenBank/DDBJ whole genome shotgun (WGS) entry which is preliminary data.</text>
</comment>
<keyword evidence="4" id="KW-1185">Reference proteome</keyword>
<gene>
    <name evidence="3" type="ORF">HD842_000217</name>
</gene>
<feature type="domain" description="Beta-lactamase-related" evidence="2">
    <location>
        <begin position="56"/>
        <end position="379"/>
    </location>
</feature>
<dbReference type="EMBL" id="JACHBX010000001">
    <property type="protein sequence ID" value="MBB6132106.1"/>
    <property type="molecule type" value="Genomic_DNA"/>
</dbReference>